<dbReference type="InterPro" id="IPR003689">
    <property type="entry name" value="ZIP"/>
</dbReference>
<evidence type="ECO:0000256" key="12">
    <source>
        <dbReference type="ARBA" id="ARBA00023136"/>
    </source>
</evidence>
<reference evidence="14 17" key="2">
    <citation type="submission" date="2022-03" db="EMBL/GenBank/DDBJ databases">
        <title>Taxonomic description of new species and reclassification of some bacterial strains.</title>
        <authorList>
            <person name="Ndongo S."/>
        </authorList>
    </citation>
    <scope>NUCLEOTIDE SEQUENCE [LARGE SCALE GENOMIC DNA]</scope>
    <source>
        <strain evidence="14 17">Marseille-P6666</strain>
    </source>
</reference>
<feature type="binding site" description="M1 metal binding site" evidence="13">
    <location>
        <position position="169"/>
    </location>
    <ligand>
        <name>Zn(2+)</name>
        <dbReference type="ChEBI" id="CHEBI:29105"/>
    </ligand>
</feature>
<feature type="transmembrane region" description="Helical" evidence="13">
    <location>
        <begin position="131"/>
        <end position="150"/>
    </location>
</feature>
<feature type="binding site" description="M1 metal binding site" evidence="13">
    <location>
        <position position="144"/>
    </location>
    <ligand>
        <name>Zn(2+)</name>
        <dbReference type="ChEBI" id="CHEBI:29105"/>
    </ligand>
</feature>
<keyword evidence="17" id="KW-1185">Reference proteome</keyword>
<evidence type="ECO:0000313" key="14">
    <source>
        <dbReference type="EMBL" id="MCL6655981.1"/>
    </source>
</evidence>
<keyword evidence="5 13" id="KW-0812">Transmembrane</keyword>
<dbReference type="Pfam" id="PF02535">
    <property type="entry name" value="Zip"/>
    <property type="match status" value="1"/>
</dbReference>
<keyword evidence="12 13" id="KW-0472">Membrane</keyword>
<dbReference type="GeneID" id="84022502"/>
<feature type="transmembrane region" description="Helical" evidence="13">
    <location>
        <begin position="39"/>
        <end position="57"/>
    </location>
</feature>
<protein>
    <recommendedName>
        <fullName evidence="13">Zinc transporter ZupT</fullName>
    </recommendedName>
</protein>
<evidence type="ECO:0000256" key="8">
    <source>
        <dbReference type="ARBA" id="ARBA00022906"/>
    </source>
</evidence>
<feature type="transmembrane region" description="Helical" evidence="13">
    <location>
        <begin position="6"/>
        <end position="32"/>
    </location>
</feature>
<reference evidence="15" key="1">
    <citation type="submission" date="2018-05" db="EMBL/GenBank/DDBJ databases">
        <title>Complete genome sequnece of Akkermansia muciniphila EB-AMDK-40.</title>
        <authorList>
            <person name="Nam Y.-D."/>
            <person name="Chung W.-H."/>
            <person name="Park Y.S."/>
            <person name="Kang J."/>
        </authorList>
    </citation>
    <scope>NUCLEOTIDE SEQUENCE</scope>
    <source>
        <strain evidence="15">EB-AMDK-40</strain>
    </source>
</reference>
<evidence type="ECO:0000256" key="3">
    <source>
        <dbReference type="ARBA" id="ARBA00022448"/>
    </source>
</evidence>
<evidence type="ECO:0000256" key="9">
    <source>
        <dbReference type="ARBA" id="ARBA00022989"/>
    </source>
</evidence>
<dbReference type="GO" id="GO:0005385">
    <property type="term" value="F:zinc ion transmembrane transporter activity"/>
    <property type="evidence" value="ECO:0007669"/>
    <property type="project" value="UniProtKB-UniRule"/>
</dbReference>
<feature type="binding site" description="M2 metal binding site" evidence="13">
    <location>
        <position position="202"/>
    </location>
    <ligand>
        <name>Fe(2+)</name>
        <dbReference type="ChEBI" id="CHEBI:29033"/>
    </ligand>
</feature>
<evidence type="ECO:0000313" key="16">
    <source>
        <dbReference type="Proteomes" id="UP000642553"/>
    </source>
</evidence>
<keyword evidence="4 13" id="KW-1003">Cell membrane</keyword>
<feature type="binding site" description="M1 metal binding site" evidence="13">
    <location>
        <position position="173"/>
    </location>
    <ligand>
        <name>Zn(2+)</name>
        <dbReference type="ChEBI" id="CHEBI:29105"/>
    </ligand>
</feature>
<organism evidence="15 16">
    <name type="scientific">Akkermansia massiliensis</name>
    <dbReference type="NCBI Taxonomy" id="2927224"/>
    <lineage>
        <taxon>Bacteria</taxon>
        <taxon>Pseudomonadati</taxon>
        <taxon>Verrucomicrobiota</taxon>
        <taxon>Verrucomicrobiia</taxon>
        <taxon>Verrucomicrobiales</taxon>
        <taxon>Akkermansiaceae</taxon>
        <taxon>Akkermansia</taxon>
    </lineage>
</organism>
<keyword evidence="7 13" id="KW-0862">Zinc</keyword>
<dbReference type="Proteomes" id="UP001202031">
    <property type="component" value="Unassembled WGS sequence"/>
</dbReference>
<keyword evidence="6" id="KW-0479">Metal-binding</keyword>
<feature type="binding site" description="M2 metal binding site" evidence="13">
    <location>
        <position position="173"/>
    </location>
    <ligand>
        <name>Fe(2+)</name>
        <dbReference type="ChEBI" id="CHEBI:29033"/>
    </ligand>
</feature>
<keyword evidence="3 13" id="KW-0813">Transport</keyword>
<accession>A0AAE6TB81</accession>
<evidence type="ECO:0000256" key="2">
    <source>
        <dbReference type="ARBA" id="ARBA00009703"/>
    </source>
</evidence>
<dbReference type="PANTHER" id="PTHR11040">
    <property type="entry name" value="ZINC/IRON TRANSPORTER"/>
    <property type="match status" value="1"/>
</dbReference>
<keyword evidence="9 13" id="KW-1133">Transmembrane helix</keyword>
<comment type="similarity">
    <text evidence="2 13">Belongs to the ZIP transporter (TC 2.A.5) family. ZupT subfamily.</text>
</comment>
<dbReference type="HAMAP" id="MF_00548">
    <property type="entry name" value="ZupT"/>
    <property type="match status" value="1"/>
</dbReference>
<comment type="function">
    <text evidence="13">Mediates zinc uptake. May also transport other divalent cations.</text>
</comment>
<feature type="transmembrane region" description="Helical" evidence="13">
    <location>
        <begin position="250"/>
        <end position="269"/>
    </location>
</feature>
<feature type="transmembrane region" description="Helical" evidence="13">
    <location>
        <begin position="77"/>
        <end position="98"/>
    </location>
</feature>
<feature type="binding site" description="M2 metal binding site" evidence="13">
    <location>
        <position position="170"/>
    </location>
    <ligand>
        <name>Fe(2+)</name>
        <dbReference type="ChEBI" id="CHEBI:29033"/>
    </ligand>
</feature>
<keyword evidence="11 13" id="KW-0406">Ion transport</keyword>
<evidence type="ECO:0000256" key="10">
    <source>
        <dbReference type="ARBA" id="ARBA00023004"/>
    </source>
</evidence>
<dbReference type="AlphaFoldDB" id="A0AAE6TB81"/>
<evidence type="ECO:0000256" key="13">
    <source>
        <dbReference type="HAMAP-Rule" id="MF_00548"/>
    </source>
</evidence>
<proteinExistence type="inferred from homology"/>
<evidence type="ECO:0000313" key="15">
    <source>
        <dbReference type="EMBL" id="QHV63412.1"/>
    </source>
</evidence>
<evidence type="ECO:0000256" key="6">
    <source>
        <dbReference type="ARBA" id="ARBA00022723"/>
    </source>
</evidence>
<dbReference type="NCBIfam" id="NF003243">
    <property type="entry name" value="PRK04201.1"/>
    <property type="match status" value="1"/>
</dbReference>
<dbReference type="EMBL" id="JAMGSI010000001">
    <property type="protein sequence ID" value="MCL6655981.1"/>
    <property type="molecule type" value="Genomic_DNA"/>
</dbReference>
<evidence type="ECO:0000256" key="4">
    <source>
        <dbReference type="ARBA" id="ARBA00022475"/>
    </source>
</evidence>
<dbReference type="InterPro" id="IPR023498">
    <property type="entry name" value="Zn_transptr_ZupT"/>
</dbReference>
<name>A0AAE6TB81_9BACT</name>
<dbReference type="GO" id="GO:0046872">
    <property type="term" value="F:metal ion binding"/>
    <property type="evidence" value="ECO:0007669"/>
    <property type="project" value="UniProtKB-KW"/>
</dbReference>
<dbReference type="Proteomes" id="UP000642553">
    <property type="component" value="Chromosome"/>
</dbReference>
<feature type="binding site" description="M2 metal binding site" evidence="13">
    <location>
        <position position="141"/>
    </location>
    <ligand>
        <name>Fe(2+)</name>
        <dbReference type="ChEBI" id="CHEBI:29033"/>
    </ligand>
</feature>
<dbReference type="GO" id="GO:0005886">
    <property type="term" value="C:plasma membrane"/>
    <property type="evidence" value="ECO:0007669"/>
    <property type="project" value="UniProtKB-SubCell"/>
</dbReference>
<evidence type="ECO:0000313" key="17">
    <source>
        <dbReference type="Proteomes" id="UP001202031"/>
    </source>
</evidence>
<sequence length="270" mass="28596">MDLSANHILVVFLLTTLAGLATGIGGFIAFFMKRTDTKTLTFSLGFSGGVMVYISLVELLGEAQHRLMEFEGHTAGAWIAIASFFGGIAVAALIDYLVPEDENPHEARGPEDIHGQGSGEFSSSKIKRSGILFALAIGIHNFPEGVATFAAGLDSLTLGTSIALAVAVHNIPEGIAVAVPLYYGTGSRKKALFYSFLSGLAEPVGAAIAMLFLFHFLTPTVLAILFASVAGIMVFISFDELLPMAERWGHHHISIMGIIAGMLLMAVVLI</sequence>
<keyword evidence="10" id="KW-0408">Iron</keyword>
<dbReference type="PANTHER" id="PTHR11040:SF205">
    <property type="entry name" value="ZINC TRANSPORTER ZUPT"/>
    <property type="match status" value="1"/>
</dbReference>
<evidence type="ECO:0000256" key="7">
    <source>
        <dbReference type="ARBA" id="ARBA00022833"/>
    </source>
</evidence>
<feature type="transmembrane region" description="Helical" evidence="13">
    <location>
        <begin position="191"/>
        <end position="214"/>
    </location>
</feature>
<feature type="binding site" description="M2 metal binding site" evidence="13">
    <location>
        <position position="144"/>
    </location>
    <ligand>
        <name>Fe(2+)</name>
        <dbReference type="ChEBI" id="CHEBI:29033"/>
    </ligand>
</feature>
<keyword evidence="8 13" id="KW-0864">Zinc transport</keyword>
<dbReference type="RefSeq" id="WP_102722568.1">
    <property type="nucleotide sequence ID" value="NZ_CP029701.1"/>
</dbReference>
<feature type="transmembrane region" description="Helical" evidence="13">
    <location>
        <begin position="162"/>
        <end position="184"/>
    </location>
</feature>
<gene>
    <name evidence="13 14" type="primary">zupT</name>
    <name evidence="15" type="ORF">DMI76_08580</name>
    <name evidence="14" type="ORF">M8N44_01435</name>
</gene>
<evidence type="ECO:0000256" key="5">
    <source>
        <dbReference type="ARBA" id="ARBA00022692"/>
    </source>
</evidence>
<evidence type="ECO:0000256" key="1">
    <source>
        <dbReference type="ARBA" id="ARBA00004651"/>
    </source>
</evidence>
<dbReference type="EMBL" id="CP029701">
    <property type="protein sequence ID" value="QHV63412.1"/>
    <property type="molecule type" value="Genomic_DNA"/>
</dbReference>
<feature type="transmembrane region" description="Helical" evidence="13">
    <location>
        <begin position="220"/>
        <end position="238"/>
    </location>
</feature>
<evidence type="ECO:0000256" key="11">
    <source>
        <dbReference type="ARBA" id="ARBA00023065"/>
    </source>
</evidence>
<comment type="subcellular location">
    <subcellularLocation>
        <location evidence="1 13">Cell membrane</location>
        <topology evidence="1 13">Multi-pass membrane protein</topology>
    </subcellularLocation>
</comment>
<comment type="catalytic activity">
    <reaction evidence="13">
        <text>Zn(2+)(in) = Zn(2+)(out)</text>
        <dbReference type="Rhea" id="RHEA:29351"/>
        <dbReference type="ChEBI" id="CHEBI:29105"/>
    </reaction>
</comment>